<feature type="signal peptide" evidence="13">
    <location>
        <begin position="1"/>
        <end position="26"/>
    </location>
</feature>
<dbReference type="FunFam" id="3.40.1380.10:FF:000003">
    <property type="entry name" value="ATP synthase subunit gamma"/>
    <property type="match status" value="1"/>
</dbReference>
<keyword evidence="8" id="KW-0496">Mitochondrion</keyword>
<dbReference type="PROSITE" id="PS00153">
    <property type="entry name" value="ATPASE_GAMMA"/>
    <property type="match status" value="1"/>
</dbReference>
<evidence type="ECO:0000313" key="15">
    <source>
        <dbReference type="WBParaSite" id="TREG1_53920.1"/>
    </source>
</evidence>
<evidence type="ECO:0000256" key="8">
    <source>
        <dbReference type="ARBA" id="ARBA00023128"/>
    </source>
</evidence>
<keyword evidence="7" id="KW-0406">Ion transport</keyword>
<dbReference type="Gene3D" id="3.40.1380.10">
    <property type="match status" value="1"/>
</dbReference>
<sequence length="306" mass="33711">MTIFRSYVNLLGAMLFAAKCIVPIFGQQSCSMATLKDIAVRLKSVKNIQKITASMKMVSASKFARAERDLKSARPYGQGARAFYKTAELIAEPIEPAVNDLIIAITSDRGLCGAANSSVVKAIRTKIRNSTELEKTCKLVLVGDKSRAMMLRQYRDMFLMTVNEVGKKAPTFEDASMIAQAIISTDYKFNKAIMFYNTFKTVVSYIPTMQPLLSIEGLSSSQNVSIYDSVDDEVLQNYNEFLLTSLIFSALKEATASEQSARMTAMDSATKNAGEMIDRLTLSFNRTRQAAITRELTEIISGAAAV</sequence>
<comment type="subcellular location">
    <subcellularLocation>
        <location evidence="1">Mitochondrion inner membrane</location>
        <topology evidence="1">Peripheral membrane protein</topology>
    </subcellularLocation>
</comment>
<comment type="similarity">
    <text evidence="2">Belongs to the ATPase gamma chain family.</text>
</comment>
<dbReference type="PIRSF" id="PIRSF039089">
    <property type="entry name" value="ATP_synthase_gamma"/>
    <property type="match status" value="1"/>
</dbReference>
<dbReference type="Proteomes" id="UP000050795">
    <property type="component" value="Unassembled WGS sequence"/>
</dbReference>
<name>A0AA85JVL6_TRIRE</name>
<dbReference type="WBParaSite" id="TREG1_53920.1">
    <property type="protein sequence ID" value="TREG1_53920.1"/>
    <property type="gene ID" value="TREG1_53920"/>
</dbReference>
<organism evidence="14 15">
    <name type="scientific">Trichobilharzia regenti</name>
    <name type="common">Nasal bird schistosome</name>
    <dbReference type="NCBI Taxonomy" id="157069"/>
    <lineage>
        <taxon>Eukaryota</taxon>
        <taxon>Metazoa</taxon>
        <taxon>Spiralia</taxon>
        <taxon>Lophotrochozoa</taxon>
        <taxon>Platyhelminthes</taxon>
        <taxon>Trematoda</taxon>
        <taxon>Digenea</taxon>
        <taxon>Strigeidida</taxon>
        <taxon>Schistosomatoidea</taxon>
        <taxon>Schistosomatidae</taxon>
        <taxon>Trichobilharzia</taxon>
    </lineage>
</organism>
<feature type="chain" id="PRO_5041700116" description="ATP synthase subunit gamma, mitochondrial" evidence="13">
    <location>
        <begin position="27"/>
        <end position="306"/>
    </location>
</feature>
<dbReference type="GO" id="GO:0046933">
    <property type="term" value="F:proton-transporting ATP synthase activity, rotational mechanism"/>
    <property type="evidence" value="ECO:0007669"/>
    <property type="project" value="InterPro"/>
</dbReference>
<dbReference type="PANTHER" id="PTHR11693:SF22">
    <property type="entry name" value="ATP SYNTHASE SUBUNIT GAMMA, MITOCHONDRIAL"/>
    <property type="match status" value="1"/>
</dbReference>
<dbReference type="PRINTS" id="PR00126">
    <property type="entry name" value="ATPASEGAMMA"/>
</dbReference>
<evidence type="ECO:0000313" key="14">
    <source>
        <dbReference type="Proteomes" id="UP000050795"/>
    </source>
</evidence>
<dbReference type="GO" id="GO:0045259">
    <property type="term" value="C:proton-transporting ATP synthase complex"/>
    <property type="evidence" value="ECO:0007669"/>
    <property type="project" value="UniProtKB-KW"/>
</dbReference>
<evidence type="ECO:0000256" key="2">
    <source>
        <dbReference type="ARBA" id="ARBA00007681"/>
    </source>
</evidence>
<dbReference type="HAMAP" id="MF_00815">
    <property type="entry name" value="ATP_synth_gamma_bact"/>
    <property type="match status" value="1"/>
</dbReference>
<reference evidence="14" key="1">
    <citation type="submission" date="2022-06" db="EMBL/GenBank/DDBJ databases">
        <authorList>
            <person name="Berger JAMES D."/>
            <person name="Berger JAMES D."/>
        </authorList>
    </citation>
    <scope>NUCLEOTIDE SEQUENCE [LARGE SCALE GENOMIC DNA]</scope>
</reference>
<proteinExistence type="inferred from homology"/>
<reference evidence="15" key="2">
    <citation type="submission" date="2023-11" db="UniProtKB">
        <authorList>
            <consortium name="WormBaseParasite"/>
        </authorList>
    </citation>
    <scope>IDENTIFICATION</scope>
</reference>
<evidence type="ECO:0000256" key="13">
    <source>
        <dbReference type="SAM" id="SignalP"/>
    </source>
</evidence>
<evidence type="ECO:0000256" key="11">
    <source>
        <dbReference type="ARBA" id="ARBA00023310"/>
    </source>
</evidence>
<dbReference type="Pfam" id="PF00231">
    <property type="entry name" value="ATP-synt"/>
    <property type="match status" value="1"/>
</dbReference>
<dbReference type="CDD" id="cd12151">
    <property type="entry name" value="F1-ATPase_gamma"/>
    <property type="match status" value="1"/>
</dbReference>
<keyword evidence="9" id="KW-0472">Membrane</keyword>
<keyword evidence="4" id="KW-0813">Transport</keyword>
<evidence type="ECO:0000256" key="9">
    <source>
        <dbReference type="ARBA" id="ARBA00023136"/>
    </source>
</evidence>
<accession>A0AA85JVL6</accession>
<evidence type="ECO:0000256" key="6">
    <source>
        <dbReference type="ARBA" id="ARBA00022792"/>
    </source>
</evidence>
<keyword evidence="6" id="KW-0999">Mitochondrion inner membrane</keyword>
<evidence type="ECO:0000256" key="7">
    <source>
        <dbReference type="ARBA" id="ARBA00023065"/>
    </source>
</evidence>
<keyword evidence="13" id="KW-0732">Signal</keyword>
<dbReference type="PANTHER" id="PTHR11693">
    <property type="entry name" value="ATP SYNTHASE GAMMA CHAIN"/>
    <property type="match status" value="1"/>
</dbReference>
<dbReference type="AlphaFoldDB" id="A0AA85JVL6"/>
<dbReference type="FunFam" id="1.10.287.80:FF:000001">
    <property type="entry name" value="ATP synthase gamma chain"/>
    <property type="match status" value="1"/>
</dbReference>
<dbReference type="Gene3D" id="1.10.287.80">
    <property type="entry name" value="ATP synthase, gamma subunit, helix hairpin domain"/>
    <property type="match status" value="1"/>
</dbReference>
<evidence type="ECO:0000256" key="3">
    <source>
        <dbReference type="ARBA" id="ARBA00020843"/>
    </source>
</evidence>
<keyword evidence="14" id="KW-1185">Reference proteome</keyword>
<dbReference type="SUPFAM" id="SSF52943">
    <property type="entry name" value="ATP synthase (F1-ATPase), gamma subunit"/>
    <property type="match status" value="1"/>
</dbReference>
<dbReference type="InterPro" id="IPR023632">
    <property type="entry name" value="ATP_synth_F1_gsu_CS"/>
</dbReference>
<evidence type="ECO:0000256" key="5">
    <source>
        <dbReference type="ARBA" id="ARBA00022781"/>
    </source>
</evidence>
<dbReference type="InterPro" id="IPR035968">
    <property type="entry name" value="ATP_synth_F1_ATPase_gsu"/>
</dbReference>
<evidence type="ECO:0000256" key="1">
    <source>
        <dbReference type="ARBA" id="ARBA00004637"/>
    </source>
</evidence>
<keyword evidence="10" id="KW-0139">CF(1)</keyword>
<evidence type="ECO:0000256" key="10">
    <source>
        <dbReference type="ARBA" id="ARBA00023196"/>
    </source>
</evidence>
<dbReference type="InterPro" id="IPR000131">
    <property type="entry name" value="ATP_synth_F1_gsu"/>
</dbReference>
<dbReference type="NCBIfam" id="TIGR01146">
    <property type="entry name" value="ATPsyn_F1gamma"/>
    <property type="match status" value="1"/>
</dbReference>
<dbReference type="GO" id="GO:0005743">
    <property type="term" value="C:mitochondrial inner membrane"/>
    <property type="evidence" value="ECO:0007669"/>
    <property type="project" value="UniProtKB-SubCell"/>
</dbReference>
<keyword evidence="11" id="KW-0066">ATP synthesis</keyword>
<evidence type="ECO:0000256" key="12">
    <source>
        <dbReference type="ARBA" id="ARBA00031066"/>
    </source>
</evidence>
<protein>
    <recommendedName>
        <fullName evidence="3">ATP synthase subunit gamma, mitochondrial</fullName>
    </recommendedName>
    <alternativeName>
        <fullName evidence="12">F-ATPase gamma subunit</fullName>
    </alternativeName>
</protein>
<evidence type="ECO:0000256" key="4">
    <source>
        <dbReference type="ARBA" id="ARBA00022448"/>
    </source>
</evidence>
<keyword evidence="5" id="KW-0375">Hydrogen ion transport</keyword>